<dbReference type="Pfam" id="PF25973">
    <property type="entry name" value="BSH_CzcB"/>
    <property type="match status" value="1"/>
</dbReference>
<dbReference type="InterPro" id="IPR058649">
    <property type="entry name" value="CzcB_C"/>
</dbReference>
<dbReference type="InterPro" id="IPR051909">
    <property type="entry name" value="MFP_Cation_Efflux"/>
</dbReference>
<feature type="signal peptide" evidence="4">
    <location>
        <begin position="1"/>
        <end position="17"/>
    </location>
</feature>
<dbReference type="Gene3D" id="2.40.420.20">
    <property type="match status" value="1"/>
</dbReference>
<feature type="chain" id="PRO_5047236086" evidence="4">
    <location>
        <begin position="18"/>
        <end position="393"/>
    </location>
</feature>
<evidence type="ECO:0000259" key="6">
    <source>
        <dbReference type="Pfam" id="PF25973"/>
    </source>
</evidence>
<dbReference type="SUPFAM" id="SSF111369">
    <property type="entry name" value="HlyD-like secretion proteins"/>
    <property type="match status" value="1"/>
</dbReference>
<dbReference type="Proteomes" id="UP001374803">
    <property type="component" value="Chromosome"/>
</dbReference>
<dbReference type="Pfam" id="PF25975">
    <property type="entry name" value="CzcB_C"/>
    <property type="match status" value="1"/>
</dbReference>
<evidence type="ECO:0000259" key="5">
    <source>
        <dbReference type="Pfam" id="PF25954"/>
    </source>
</evidence>
<keyword evidence="9" id="KW-1185">Reference proteome</keyword>
<feature type="domain" description="CusB-like beta-barrel" evidence="5">
    <location>
        <begin position="236"/>
        <end position="307"/>
    </location>
</feature>
<feature type="domain" description="CzcB-like C-terminal circularly permuted SH3-like" evidence="7">
    <location>
        <begin position="321"/>
        <end position="381"/>
    </location>
</feature>
<name>A0ABZ2LMN1_9BACT</name>
<protein>
    <submittedName>
        <fullName evidence="8">Efflux RND transporter periplasmic adaptor subunit</fullName>
    </submittedName>
</protein>
<dbReference type="Pfam" id="PF25954">
    <property type="entry name" value="Beta-barrel_RND_2"/>
    <property type="match status" value="1"/>
</dbReference>
<evidence type="ECO:0000256" key="3">
    <source>
        <dbReference type="SAM" id="MobiDB-lite"/>
    </source>
</evidence>
<keyword evidence="4" id="KW-0732">Signal</keyword>
<dbReference type="EMBL" id="CP089983">
    <property type="protein sequence ID" value="WXB10122.1"/>
    <property type="molecule type" value="Genomic_DNA"/>
</dbReference>
<dbReference type="PROSITE" id="PS51257">
    <property type="entry name" value="PROKAR_LIPOPROTEIN"/>
    <property type="match status" value="1"/>
</dbReference>
<dbReference type="PANTHER" id="PTHR30097:SF4">
    <property type="entry name" value="SLR6042 PROTEIN"/>
    <property type="match status" value="1"/>
</dbReference>
<accession>A0ABZ2LMN1</accession>
<dbReference type="NCBIfam" id="TIGR01730">
    <property type="entry name" value="RND_mfp"/>
    <property type="match status" value="1"/>
</dbReference>
<reference evidence="8" key="1">
    <citation type="submission" date="2021-12" db="EMBL/GenBank/DDBJ databases">
        <title>Discovery of the Pendulisporaceae a myxobacterial family with distinct sporulation behavior and unique specialized metabolism.</title>
        <authorList>
            <person name="Garcia R."/>
            <person name="Popoff A."/>
            <person name="Bader C.D."/>
            <person name="Loehr J."/>
            <person name="Walesch S."/>
            <person name="Walt C."/>
            <person name="Boldt J."/>
            <person name="Bunk B."/>
            <person name="Haeckl F.J.F.P.J."/>
            <person name="Gunesch A.P."/>
            <person name="Birkelbach J."/>
            <person name="Nuebel U."/>
            <person name="Pietschmann T."/>
            <person name="Bach T."/>
            <person name="Mueller R."/>
        </authorList>
    </citation>
    <scope>NUCLEOTIDE SEQUENCE</scope>
    <source>
        <strain evidence="8">MSr11367</strain>
    </source>
</reference>
<evidence type="ECO:0000259" key="7">
    <source>
        <dbReference type="Pfam" id="PF25975"/>
    </source>
</evidence>
<dbReference type="PANTHER" id="PTHR30097">
    <property type="entry name" value="CATION EFFLUX SYSTEM PROTEIN CUSB"/>
    <property type="match status" value="1"/>
</dbReference>
<evidence type="ECO:0000256" key="4">
    <source>
        <dbReference type="SAM" id="SignalP"/>
    </source>
</evidence>
<proteinExistence type="inferred from homology"/>
<feature type="domain" description="CzcB-like barrel-sandwich hybrid" evidence="6">
    <location>
        <begin position="89"/>
        <end position="231"/>
    </location>
</feature>
<dbReference type="InterPro" id="IPR058792">
    <property type="entry name" value="Beta-barrel_RND_2"/>
</dbReference>
<evidence type="ECO:0000256" key="1">
    <source>
        <dbReference type="ARBA" id="ARBA00009477"/>
    </source>
</evidence>
<dbReference type="RefSeq" id="WP_394839799.1">
    <property type="nucleotide sequence ID" value="NZ_CP089929.1"/>
</dbReference>
<sequence>MRRAAILLILPWALALAACSKSKPALEKAPEGKAADEHSDEPEHAELPRRVKLTPRAIADAKIETAPASRKVLANVLELPGEVSADPDRVAKIASPVAGRLEQVNFREGSTVKRGDVLAAVRVPDFARAKADLAASVARAQAARVNADRLTELASRGLAADQEVRSAKAEADALDAQAKAANELVRAMGSPGDAVSSRLALRAPITGIVTRRDAFVGQPVNTDQTIATIADLSEAWFLGRVFEKDLGRLRTGAPTEVRLNAFPEQPFPGKLDYIGREIDPVARTLTARVRIANEEDRLRIGLFGVAKIEITTSAPRKPALVVPRSAVIDAFEKKIVFVREADGDFELHEVVLGDTVLGDVEIVSGLREGEPVVVKGAFTLKSAILRRTLDEAE</sequence>
<keyword evidence="2" id="KW-0813">Transport</keyword>
<dbReference type="InterPro" id="IPR006143">
    <property type="entry name" value="RND_pump_MFP"/>
</dbReference>
<comment type="similarity">
    <text evidence="1">Belongs to the membrane fusion protein (MFP) (TC 8.A.1) family.</text>
</comment>
<gene>
    <name evidence="8" type="ORF">LVJ94_23205</name>
</gene>
<organism evidence="8 9">
    <name type="scientific">Pendulispora rubella</name>
    <dbReference type="NCBI Taxonomy" id="2741070"/>
    <lineage>
        <taxon>Bacteria</taxon>
        <taxon>Pseudomonadati</taxon>
        <taxon>Myxococcota</taxon>
        <taxon>Myxococcia</taxon>
        <taxon>Myxococcales</taxon>
        <taxon>Sorangiineae</taxon>
        <taxon>Pendulisporaceae</taxon>
        <taxon>Pendulispora</taxon>
    </lineage>
</organism>
<evidence type="ECO:0000313" key="9">
    <source>
        <dbReference type="Proteomes" id="UP001374803"/>
    </source>
</evidence>
<dbReference type="Gene3D" id="2.40.50.100">
    <property type="match status" value="1"/>
</dbReference>
<dbReference type="InterPro" id="IPR058647">
    <property type="entry name" value="BSH_CzcB-like"/>
</dbReference>
<evidence type="ECO:0000256" key="2">
    <source>
        <dbReference type="ARBA" id="ARBA00022448"/>
    </source>
</evidence>
<evidence type="ECO:0000313" key="8">
    <source>
        <dbReference type="EMBL" id="WXB10122.1"/>
    </source>
</evidence>
<feature type="region of interest" description="Disordered" evidence="3">
    <location>
        <begin position="27"/>
        <end position="48"/>
    </location>
</feature>
<dbReference type="Gene3D" id="2.40.30.170">
    <property type="match status" value="1"/>
</dbReference>